<gene>
    <name evidence="1" type="ORF">DCF25_19490</name>
</gene>
<reference evidence="2" key="1">
    <citation type="submission" date="2018-04" db="EMBL/GenBank/DDBJ databases">
        <authorList>
            <person name="Cornet L."/>
        </authorList>
    </citation>
    <scope>NUCLEOTIDE SEQUENCE [LARGE SCALE GENOMIC DNA]</scope>
</reference>
<dbReference type="AlphaFoldDB" id="A0A2W4VWW3"/>
<name>A0A2W4VWW3_9CYAN</name>
<proteinExistence type="predicted"/>
<dbReference type="Proteomes" id="UP000249354">
    <property type="component" value="Unassembled WGS sequence"/>
</dbReference>
<dbReference type="EMBL" id="QBMC01000186">
    <property type="protein sequence ID" value="PZO11378.1"/>
    <property type="molecule type" value="Genomic_DNA"/>
</dbReference>
<accession>A0A2W4VWW3</accession>
<organism evidence="1 2">
    <name type="scientific">Leptolyngbya foveolarum</name>
    <dbReference type="NCBI Taxonomy" id="47253"/>
    <lineage>
        <taxon>Bacteria</taxon>
        <taxon>Bacillati</taxon>
        <taxon>Cyanobacteriota</taxon>
        <taxon>Cyanophyceae</taxon>
        <taxon>Leptolyngbyales</taxon>
        <taxon>Leptolyngbyaceae</taxon>
        <taxon>Leptolyngbya group</taxon>
        <taxon>Leptolyngbya</taxon>
    </lineage>
</organism>
<evidence type="ECO:0000313" key="2">
    <source>
        <dbReference type="Proteomes" id="UP000249354"/>
    </source>
</evidence>
<reference evidence="1 2" key="2">
    <citation type="submission" date="2018-06" db="EMBL/GenBank/DDBJ databases">
        <title>Metagenomic assembly of (sub)arctic Cyanobacteria and their associated microbiome from non-axenic cultures.</title>
        <authorList>
            <person name="Baurain D."/>
        </authorList>
    </citation>
    <scope>NUCLEOTIDE SEQUENCE [LARGE SCALE GENOMIC DNA]</scope>
    <source>
        <strain evidence="1">ULC129bin1</strain>
    </source>
</reference>
<protein>
    <submittedName>
        <fullName evidence="1">Uncharacterized protein</fullName>
    </submittedName>
</protein>
<comment type="caution">
    <text evidence="1">The sequence shown here is derived from an EMBL/GenBank/DDBJ whole genome shotgun (WGS) entry which is preliminary data.</text>
</comment>
<sequence>MQLSGTSTERIQAQAVVSGIGGGSSAIGQLPSPSQITSQYQDWQLRYLRLGSVSRIIVPLSAGEHESLSNRYTSDPKACQQKAKLFL</sequence>
<evidence type="ECO:0000313" key="1">
    <source>
        <dbReference type="EMBL" id="PZO11378.1"/>
    </source>
</evidence>